<feature type="domain" description="Structure-specific endonuclease subunit SLX1 C-terminal" evidence="4">
    <location>
        <begin position="165"/>
        <end position="231"/>
    </location>
</feature>
<evidence type="ECO:0000256" key="2">
    <source>
        <dbReference type="ARBA" id="ARBA00022801"/>
    </source>
</evidence>
<organism evidence="5 6">
    <name type="scientific">Cudoniella acicularis</name>
    <dbReference type="NCBI Taxonomy" id="354080"/>
    <lineage>
        <taxon>Eukaryota</taxon>
        <taxon>Fungi</taxon>
        <taxon>Dikarya</taxon>
        <taxon>Ascomycota</taxon>
        <taxon>Pezizomycotina</taxon>
        <taxon>Leotiomycetes</taxon>
        <taxon>Helotiales</taxon>
        <taxon>Tricladiaceae</taxon>
        <taxon>Cudoniella</taxon>
    </lineage>
</organism>
<keyword evidence="6" id="KW-1185">Reference proteome</keyword>
<name>A0A8H4RGJ2_9HELO</name>
<dbReference type="InterPro" id="IPR019819">
    <property type="entry name" value="Carboxylesterase_B_CS"/>
</dbReference>
<dbReference type="PROSITE" id="PS00941">
    <property type="entry name" value="CARBOXYLESTERASE_B_2"/>
    <property type="match status" value="1"/>
</dbReference>
<dbReference type="Gene3D" id="3.30.40.10">
    <property type="entry name" value="Zinc/RING finger domain, C3HC4 (zinc finger)"/>
    <property type="match status" value="1"/>
</dbReference>
<protein>
    <recommendedName>
        <fullName evidence="7">Carboxylesterase type B domain-containing protein</fullName>
    </recommendedName>
</protein>
<dbReference type="InterPro" id="IPR019826">
    <property type="entry name" value="Carboxylesterase_B_AS"/>
</dbReference>
<evidence type="ECO:0000313" key="5">
    <source>
        <dbReference type="EMBL" id="KAF4627757.1"/>
    </source>
</evidence>
<dbReference type="InterPro" id="IPR050309">
    <property type="entry name" value="Type-B_Carboxylest/Lipase"/>
</dbReference>
<keyword evidence="2" id="KW-0378">Hydrolase</keyword>
<reference evidence="5 6" key="1">
    <citation type="submission" date="2020-03" db="EMBL/GenBank/DDBJ databases">
        <title>Draft Genome Sequence of Cudoniella acicularis.</title>
        <authorList>
            <person name="Buettner E."/>
            <person name="Kellner H."/>
        </authorList>
    </citation>
    <scope>NUCLEOTIDE SEQUENCE [LARGE SCALE GENOMIC DNA]</scope>
    <source>
        <strain evidence="5 6">DSM 108380</strain>
    </source>
</reference>
<dbReference type="Pfam" id="PF00135">
    <property type="entry name" value="COesterase"/>
    <property type="match status" value="1"/>
</dbReference>
<dbReference type="InterPro" id="IPR029058">
    <property type="entry name" value="AB_hydrolase_fold"/>
</dbReference>
<evidence type="ECO:0000259" key="4">
    <source>
        <dbReference type="Pfam" id="PF21202"/>
    </source>
</evidence>
<dbReference type="SUPFAM" id="SSF53474">
    <property type="entry name" value="alpha/beta-Hydrolases"/>
    <property type="match status" value="1"/>
</dbReference>
<dbReference type="InterPro" id="IPR002018">
    <property type="entry name" value="CarbesteraseB"/>
</dbReference>
<dbReference type="GO" id="GO:0016787">
    <property type="term" value="F:hydrolase activity"/>
    <property type="evidence" value="ECO:0007669"/>
    <property type="project" value="UniProtKB-KW"/>
</dbReference>
<evidence type="ECO:0000256" key="1">
    <source>
        <dbReference type="ARBA" id="ARBA00005964"/>
    </source>
</evidence>
<comment type="caution">
    <text evidence="5">The sequence shown here is derived from an EMBL/GenBank/DDBJ whole genome shotgun (WGS) entry which is preliminary data.</text>
</comment>
<evidence type="ECO:0000259" key="3">
    <source>
        <dbReference type="Pfam" id="PF00135"/>
    </source>
</evidence>
<dbReference type="EMBL" id="JAAMPI010000915">
    <property type="protein sequence ID" value="KAF4627757.1"/>
    <property type="molecule type" value="Genomic_DNA"/>
</dbReference>
<dbReference type="Pfam" id="PF21202">
    <property type="entry name" value="SLX1_C"/>
    <property type="match status" value="1"/>
</dbReference>
<dbReference type="InterPro" id="IPR048749">
    <property type="entry name" value="SLX1_C"/>
</dbReference>
<feature type="domain" description="Carboxylesterase type B" evidence="3">
    <location>
        <begin position="344"/>
        <end position="852"/>
    </location>
</feature>
<dbReference type="OrthoDB" id="408631at2759"/>
<sequence>MTCIVTGFPSHIAALQFEWAWQNPHITVHITLEDRIQHATQKKRSGHPKRPRHSVTSLLSNLHVLLRSPSFARWPLELRFFSQDVHRAWLKWTKAASESIRESIPVIEDVPLSESGASGDEKIGSPARKKRKNGHGIAALPIDYAAQKPYVEKAKEIVDFEREGKCEICHTELEHEHDAGLYTICPNTGCESVTHLTCLAKHFLKGDENAMVPIKGECPNCKVELLWVDIVKELTLRIRGQKEVQRLLKVKRTRKTKAGTSSQPVIDSSETEEDSDVEILDPDIDEQERVLEDIVTNKGTTNTRDMWDNIDETEVSDTESIISAASQPKKPVSHKSKVGRLNTSPIVTVKNGSYSGIHNPTYNQDLFLGIPYAQPPVNDLRFRVPVSLNTSWERAMPATAYSPFCVGYGGDDTGHELSEDCLYLSVVRPSTANGESELPVAVWIHGGGLFMGGSNDARYNLSFIVQNSVEMGKSMIGVSIQYRLSAWGFLGGKEALEGGATNLGFRDQRLALHWIRENIGAFGGSPDKVTIWGESAGAQSVGSQLLAYNGRDDSLFRGAIAESGGPAVQFFPTGLVGGYNSSGYQTIYNTLVSNTSCASTLKSETSLSCLRSLPFAELNAALNISTDGLSPFVPVIDGDFITTHPSIQLEKGDFVKVPFLIGTNTDEGTAFAPSTAISTDSDFLSLLNTTGISPISATASMIAALYPDIPAIGIPNFETYPYDPNSTLAQSLGSQYRRKTAYFGDIVVNAPRRASNHAWSLHSVPSYSYRFNVVVNGIPAYIGATHFQEVVFVFNNTQGQGYATDPFANLTAVESEKFQNLARFMSRSWVSFVTEGNPNANGVEGVPEWPVYDVLGGGGEGNCNNIEHRTSMDPISIITGVASITATCLRTGKALSETMLIGARLTKIQEILYRSPSALMIESDSASGMQITAIFDAAITGSLDIYCRLNEEVCRLKEHACESDEIGWAKNAKIVWKEDSMKELLNYLRGQ</sequence>
<dbReference type="Proteomes" id="UP000566819">
    <property type="component" value="Unassembled WGS sequence"/>
</dbReference>
<dbReference type="PROSITE" id="PS00122">
    <property type="entry name" value="CARBOXYLESTERASE_B_1"/>
    <property type="match status" value="1"/>
</dbReference>
<dbReference type="Gene3D" id="3.40.50.1820">
    <property type="entry name" value="alpha/beta hydrolase"/>
    <property type="match status" value="1"/>
</dbReference>
<accession>A0A8H4RGJ2</accession>
<evidence type="ECO:0008006" key="7">
    <source>
        <dbReference type="Google" id="ProtNLM"/>
    </source>
</evidence>
<comment type="similarity">
    <text evidence="1">Belongs to the type-B carboxylesterase/lipase family.</text>
</comment>
<dbReference type="PANTHER" id="PTHR11559">
    <property type="entry name" value="CARBOXYLESTERASE"/>
    <property type="match status" value="1"/>
</dbReference>
<dbReference type="InterPro" id="IPR013083">
    <property type="entry name" value="Znf_RING/FYVE/PHD"/>
</dbReference>
<gene>
    <name evidence="5" type="ORF">G7Y89_g10394</name>
</gene>
<dbReference type="AlphaFoldDB" id="A0A8H4RGJ2"/>
<proteinExistence type="inferred from homology"/>
<evidence type="ECO:0000313" key="6">
    <source>
        <dbReference type="Proteomes" id="UP000566819"/>
    </source>
</evidence>